<dbReference type="GO" id="GO:0005509">
    <property type="term" value="F:calcium ion binding"/>
    <property type="evidence" value="ECO:0007669"/>
    <property type="project" value="InterPro"/>
</dbReference>
<evidence type="ECO:0000259" key="4">
    <source>
        <dbReference type="PROSITE" id="PS50222"/>
    </source>
</evidence>
<dbReference type="InterPro" id="IPR050369">
    <property type="entry name" value="RBOH/FRE"/>
</dbReference>
<gene>
    <name evidence="5" type="ORF">HPP92_019293</name>
</gene>
<keyword evidence="3" id="KW-0812">Transmembrane</keyword>
<accession>A0A835UJ69</accession>
<organism evidence="5 6">
    <name type="scientific">Vanilla planifolia</name>
    <name type="common">Vanilla</name>
    <dbReference type="NCBI Taxonomy" id="51239"/>
    <lineage>
        <taxon>Eukaryota</taxon>
        <taxon>Viridiplantae</taxon>
        <taxon>Streptophyta</taxon>
        <taxon>Embryophyta</taxon>
        <taxon>Tracheophyta</taxon>
        <taxon>Spermatophyta</taxon>
        <taxon>Magnoliopsida</taxon>
        <taxon>Liliopsida</taxon>
        <taxon>Asparagales</taxon>
        <taxon>Orchidaceae</taxon>
        <taxon>Vanilloideae</taxon>
        <taxon>Vanilleae</taxon>
        <taxon>Vanilla</taxon>
    </lineage>
</organism>
<dbReference type="SUPFAM" id="SSF47473">
    <property type="entry name" value="EF-hand"/>
    <property type="match status" value="1"/>
</dbReference>
<dbReference type="PROSITE" id="PS00018">
    <property type="entry name" value="EF_HAND_1"/>
    <property type="match status" value="1"/>
</dbReference>
<evidence type="ECO:0000256" key="3">
    <source>
        <dbReference type="SAM" id="Phobius"/>
    </source>
</evidence>
<dbReference type="EMBL" id="JADCNM010000010">
    <property type="protein sequence ID" value="KAG0465129.1"/>
    <property type="molecule type" value="Genomic_DNA"/>
</dbReference>
<dbReference type="Gene3D" id="1.10.238.10">
    <property type="entry name" value="EF-hand"/>
    <property type="match status" value="1"/>
</dbReference>
<feature type="domain" description="EF-hand" evidence="4">
    <location>
        <begin position="5"/>
        <end position="40"/>
    </location>
</feature>
<dbReference type="InterPro" id="IPR011992">
    <property type="entry name" value="EF-hand-dom_pair"/>
</dbReference>
<name>A0A835UJ69_VANPL</name>
<dbReference type="Proteomes" id="UP000639772">
    <property type="component" value="Chromosome 10"/>
</dbReference>
<dbReference type="OrthoDB" id="787003at2759"/>
<dbReference type="InterPro" id="IPR018247">
    <property type="entry name" value="EF_Hand_1_Ca_BS"/>
</dbReference>
<dbReference type="Pfam" id="PF13499">
    <property type="entry name" value="EF-hand_7"/>
    <property type="match status" value="1"/>
</dbReference>
<dbReference type="PANTHER" id="PTHR11972:SF54">
    <property type="entry name" value="RESPIRATORY BURST OXIDASE HOMOLOG PROTEIN J-RELATED"/>
    <property type="match status" value="1"/>
</dbReference>
<feature type="transmembrane region" description="Helical" evidence="3">
    <location>
        <begin position="122"/>
        <end position="141"/>
    </location>
</feature>
<evidence type="ECO:0000313" key="6">
    <source>
        <dbReference type="Proteomes" id="UP000639772"/>
    </source>
</evidence>
<sequence>MTDQNFDSRLRIFFDMCDKNGDGQLTEDEVKKSASANKLVKLKRHAPTYAALIMEELDPDHLGYIELETLLREMVNSEGSNEKVVKRSQTLMKTMIPMQYRNPVNRITNKAMEFVLENWKRIWVLTLWLMLNISLFAWKFYQYRRRSSFEVMGYCVCVAKGAAETLKFNMALILFQSAATPSQCSDQRLLVQSSLLMTTSTSTRFVLKS</sequence>
<keyword evidence="3" id="KW-1133">Transmembrane helix</keyword>
<protein>
    <recommendedName>
        <fullName evidence="4">EF-hand domain-containing protein</fullName>
    </recommendedName>
</protein>
<proteinExistence type="predicted"/>
<keyword evidence="3" id="KW-0472">Membrane</keyword>
<evidence type="ECO:0000256" key="1">
    <source>
        <dbReference type="ARBA" id="ARBA00022837"/>
    </source>
</evidence>
<dbReference type="AlphaFoldDB" id="A0A835UJ69"/>
<dbReference type="InterPro" id="IPR002048">
    <property type="entry name" value="EF_hand_dom"/>
</dbReference>
<keyword evidence="1" id="KW-0106">Calcium</keyword>
<dbReference type="GO" id="GO:0016174">
    <property type="term" value="F:NAD(P)H oxidase H2O2-forming activity"/>
    <property type="evidence" value="ECO:0007669"/>
    <property type="project" value="TreeGrafter"/>
</dbReference>
<comment type="caution">
    <text evidence="5">The sequence shown here is derived from an EMBL/GenBank/DDBJ whole genome shotgun (WGS) entry which is preliminary data.</text>
</comment>
<reference evidence="5 6" key="1">
    <citation type="journal article" date="2020" name="Nat. Food">
        <title>A phased Vanilla planifolia genome enables genetic improvement of flavour and production.</title>
        <authorList>
            <person name="Hasing T."/>
            <person name="Tang H."/>
            <person name="Brym M."/>
            <person name="Khazi F."/>
            <person name="Huang T."/>
            <person name="Chambers A.H."/>
        </authorList>
    </citation>
    <scope>NUCLEOTIDE SEQUENCE [LARGE SCALE GENOMIC DNA]</scope>
    <source>
        <tissue evidence="5">Leaf</tissue>
    </source>
</reference>
<evidence type="ECO:0000256" key="2">
    <source>
        <dbReference type="ARBA" id="ARBA00023002"/>
    </source>
</evidence>
<dbReference type="PANTHER" id="PTHR11972">
    <property type="entry name" value="NADPH OXIDASE"/>
    <property type="match status" value="1"/>
</dbReference>
<evidence type="ECO:0000313" key="5">
    <source>
        <dbReference type="EMBL" id="KAG0465129.1"/>
    </source>
</evidence>
<dbReference type="GO" id="GO:0005886">
    <property type="term" value="C:plasma membrane"/>
    <property type="evidence" value="ECO:0007669"/>
    <property type="project" value="TreeGrafter"/>
</dbReference>
<dbReference type="PROSITE" id="PS50222">
    <property type="entry name" value="EF_HAND_2"/>
    <property type="match status" value="1"/>
</dbReference>
<keyword evidence="2" id="KW-0560">Oxidoreductase</keyword>